<keyword evidence="2" id="KW-0539">Nucleus</keyword>
<dbReference type="GO" id="GO:0008270">
    <property type="term" value="F:zinc ion binding"/>
    <property type="evidence" value="ECO:0007669"/>
    <property type="project" value="InterPro"/>
</dbReference>
<dbReference type="GO" id="GO:0000981">
    <property type="term" value="F:DNA-binding transcription factor activity, RNA polymerase II-specific"/>
    <property type="evidence" value="ECO:0007669"/>
    <property type="project" value="InterPro"/>
</dbReference>
<dbReference type="InterPro" id="IPR050613">
    <property type="entry name" value="Sec_Metabolite_Reg"/>
</dbReference>
<feature type="region of interest" description="Disordered" evidence="3">
    <location>
        <begin position="1"/>
        <end position="93"/>
    </location>
</feature>
<dbReference type="CDD" id="cd00067">
    <property type="entry name" value="GAL4"/>
    <property type="match status" value="1"/>
</dbReference>
<evidence type="ECO:0008006" key="6">
    <source>
        <dbReference type="Google" id="ProtNLM"/>
    </source>
</evidence>
<gene>
    <name evidence="4" type="ORF">Rhopal_000746-T1</name>
</gene>
<evidence type="ECO:0000256" key="1">
    <source>
        <dbReference type="ARBA" id="ARBA00004123"/>
    </source>
</evidence>
<proteinExistence type="predicted"/>
<feature type="compositionally biased region" description="Acidic residues" evidence="3">
    <location>
        <begin position="68"/>
        <end position="78"/>
    </location>
</feature>
<accession>A0AAV5GDU9</accession>
<dbReference type="PANTHER" id="PTHR31001:SF90">
    <property type="entry name" value="CENTROMERE DNA-BINDING PROTEIN COMPLEX CBF3 SUBUNIT B"/>
    <property type="match status" value="1"/>
</dbReference>
<feature type="compositionally biased region" description="Polar residues" evidence="3">
    <location>
        <begin position="35"/>
        <end position="51"/>
    </location>
</feature>
<comment type="caution">
    <text evidence="4">The sequence shown here is derived from an EMBL/GenBank/DDBJ whole genome shotgun (WGS) entry which is preliminary data.</text>
</comment>
<feature type="compositionally biased region" description="Basic residues" evidence="3">
    <location>
        <begin position="56"/>
        <end position="65"/>
    </location>
</feature>
<dbReference type="PANTHER" id="PTHR31001">
    <property type="entry name" value="UNCHARACTERIZED TRANSCRIPTIONAL REGULATORY PROTEIN"/>
    <property type="match status" value="1"/>
</dbReference>
<evidence type="ECO:0000313" key="5">
    <source>
        <dbReference type="Proteomes" id="UP001342314"/>
    </source>
</evidence>
<dbReference type="CDD" id="cd12148">
    <property type="entry name" value="fungal_TF_MHR"/>
    <property type="match status" value="1"/>
</dbReference>
<protein>
    <recommendedName>
        <fullName evidence="6">Transcription factor domain-containing protein</fullName>
    </recommendedName>
</protein>
<dbReference type="InterPro" id="IPR001138">
    <property type="entry name" value="Zn2Cys6_DnaBD"/>
</dbReference>
<name>A0AAV5GDU9_9BASI</name>
<feature type="compositionally biased region" description="Low complexity" evidence="3">
    <location>
        <begin position="1"/>
        <end position="26"/>
    </location>
</feature>
<dbReference type="InterPro" id="IPR036864">
    <property type="entry name" value="Zn2-C6_fun-type_DNA-bd_sf"/>
</dbReference>
<evidence type="ECO:0000256" key="2">
    <source>
        <dbReference type="ARBA" id="ARBA00023242"/>
    </source>
</evidence>
<evidence type="ECO:0000313" key="4">
    <source>
        <dbReference type="EMBL" id="GJN87791.1"/>
    </source>
</evidence>
<sequence length="999" mass="108408">MSAHSSASNFASAFASSSGSALSSSAPRTHYAPVQSDSQGPPGTSSHTTKASAGPKRSKASKHKDPRPDEDDEDDDDDERARKKGRVRRKVKCDRKVPCTTCVKRGQPDLCTWDDDAAAPEAQPFALASQYHDVCERLADIESFLQTLPPELRAGAPRAMRRPRRASTPPEPKDEPRSSSSPHIASTEMVEVAVKLEDSAFVGATDAGYGRDAESLDHLVSSANIAPVRALDFGSHPEPTKELTSILASPIPFVDASSAVVLGLDFCTTAEEMYAQRAQALDKVFATFPQEELSRALVRTYFESVAWFYHVLHEPAFLAEHDRYWEMVAQGRRHEVDPAWLATYCMVVALGLSSTPPNEVLPKLPFGQRSETCLAWYAAAVRLFQLSGSARRPQFRNVQLVVMFGQMHITSPTGSDMSGFVAFLANGVRVAQKLRLHLLTDDPSNMPPEDVAFPPGPNSVKRQMALRVWGLITFLDTVSANARLGAYLIHPDQCTTPPLANLNTSQLSNTDWKVDPAPRSVWTDSSLEYCKWRGGRFMKLLFDKLVTHAQDFTYETVLYLDREMRSDVNAMPDALASESVRLDQQNPKLRRQRFSALAGVHSRLLRLHRPYVLLGYTDSRYRYSTDQCLRAARICVIAHENGREELANIRIMYSHTLSAAIVLASNLFYLIDSSASSAEIESQREILSTALHIFDKTQVASPMLQSVLTHGASILRQLVDNAEQRRIARANRETSDAAVISFPEVLRRIAKELQLAQTPTASLVDTPRNALLPPAPLQMNLSGPPPFPTAASATSHTQPLWSPTVGVPQPQPYAAPEWTTPSQAQQQAGGAFANAALTSQSTNFFPLPSPGSGAPLSASAPSFAHTLASASSTPSSSTAVAGVPPFSAQLLSDMGLQTMSQAPGAFDLSWQLPSAASSASLLQQQQQQQFAAFAVMQQQQQLAALAAAGQQQGLGMFNPSTLGLGTAAGAGQQQQQQPAWLLEGRDGAMALMDQIGGTG</sequence>
<dbReference type="GO" id="GO:0005634">
    <property type="term" value="C:nucleus"/>
    <property type="evidence" value="ECO:0007669"/>
    <property type="project" value="UniProtKB-SubCell"/>
</dbReference>
<organism evidence="4 5">
    <name type="scientific">Rhodotorula paludigena</name>
    <dbReference type="NCBI Taxonomy" id="86838"/>
    <lineage>
        <taxon>Eukaryota</taxon>
        <taxon>Fungi</taxon>
        <taxon>Dikarya</taxon>
        <taxon>Basidiomycota</taxon>
        <taxon>Pucciniomycotina</taxon>
        <taxon>Microbotryomycetes</taxon>
        <taxon>Sporidiobolales</taxon>
        <taxon>Sporidiobolaceae</taxon>
        <taxon>Rhodotorula</taxon>
    </lineage>
</organism>
<dbReference type="Gene3D" id="4.10.240.10">
    <property type="entry name" value="Zn(2)-C6 fungal-type DNA-binding domain"/>
    <property type="match status" value="1"/>
</dbReference>
<reference evidence="4 5" key="1">
    <citation type="submission" date="2021-12" db="EMBL/GenBank/DDBJ databases">
        <title>High titer production of polyol ester of fatty acids by Rhodotorula paludigena BS15 towards product separation-free biomass refinery.</title>
        <authorList>
            <person name="Mano J."/>
            <person name="Ono H."/>
            <person name="Tanaka T."/>
            <person name="Naito K."/>
            <person name="Sushida H."/>
            <person name="Ike M."/>
            <person name="Tokuyasu K."/>
            <person name="Kitaoka M."/>
        </authorList>
    </citation>
    <scope>NUCLEOTIDE SEQUENCE [LARGE SCALE GENOMIC DNA]</scope>
    <source>
        <strain evidence="4 5">BS15</strain>
    </source>
</reference>
<dbReference type="EMBL" id="BQKY01000002">
    <property type="protein sequence ID" value="GJN87791.1"/>
    <property type="molecule type" value="Genomic_DNA"/>
</dbReference>
<comment type="subcellular location">
    <subcellularLocation>
        <location evidence="1">Nucleus</location>
    </subcellularLocation>
</comment>
<keyword evidence="5" id="KW-1185">Reference proteome</keyword>
<dbReference type="AlphaFoldDB" id="A0AAV5GDU9"/>
<dbReference type="Proteomes" id="UP001342314">
    <property type="component" value="Unassembled WGS sequence"/>
</dbReference>
<evidence type="ECO:0000256" key="3">
    <source>
        <dbReference type="SAM" id="MobiDB-lite"/>
    </source>
</evidence>
<feature type="region of interest" description="Disordered" evidence="3">
    <location>
        <begin position="774"/>
        <end position="830"/>
    </location>
</feature>
<feature type="compositionally biased region" description="Basic residues" evidence="3">
    <location>
        <begin position="82"/>
        <end position="93"/>
    </location>
</feature>
<feature type="region of interest" description="Disordered" evidence="3">
    <location>
        <begin position="149"/>
        <end position="185"/>
    </location>
</feature>